<comment type="caution">
    <text evidence="2">The sequence shown here is derived from an EMBL/GenBank/DDBJ whole genome shotgun (WGS) entry which is preliminary data.</text>
</comment>
<feature type="signal peptide" evidence="1">
    <location>
        <begin position="1"/>
        <end position="26"/>
    </location>
</feature>
<keyword evidence="1" id="KW-0732">Signal</keyword>
<evidence type="ECO:0000256" key="1">
    <source>
        <dbReference type="SAM" id="SignalP"/>
    </source>
</evidence>
<organism evidence="2 3">
    <name type="scientific">Steroidobacter flavus</name>
    <dbReference type="NCBI Taxonomy" id="1842136"/>
    <lineage>
        <taxon>Bacteria</taxon>
        <taxon>Pseudomonadati</taxon>
        <taxon>Pseudomonadota</taxon>
        <taxon>Gammaproteobacteria</taxon>
        <taxon>Steroidobacterales</taxon>
        <taxon>Steroidobacteraceae</taxon>
        <taxon>Steroidobacter</taxon>
    </lineage>
</organism>
<accession>A0ABV8T133</accession>
<dbReference type="RefSeq" id="WP_380601734.1">
    <property type="nucleotide sequence ID" value="NZ_JBHSDU010000014.1"/>
</dbReference>
<protein>
    <submittedName>
        <fullName evidence="2">WD40/YVTN/BNR-like repeat-containing protein</fullName>
    </submittedName>
</protein>
<evidence type="ECO:0000313" key="3">
    <source>
        <dbReference type="Proteomes" id="UP001595904"/>
    </source>
</evidence>
<evidence type="ECO:0000313" key="2">
    <source>
        <dbReference type="EMBL" id="MFC4312389.1"/>
    </source>
</evidence>
<gene>
    <name evidence="2" type="ORF">ACFPN2_25120</name>
</gene>
<sequence>MSSKRQSLTFCAAVMALLAMIPAACKRPAPEPSAPAIEFLTDTFDLDDLGWMSEQADESGVDLDVSGLCAIDKDVAVLFGGLRVPAGTIRSFLLRTADGGRTWHEVMPAVRGSEVTHVTFTDDLHGWALALWTVEGPGTMLLSGSVDGGRTWRQLTEIQRSEGHAVPDGWPLTLTFADASTGEIEIAYDGESASLNDPSLVVETLVSDDGGSSWNMVGRETRSVPPEEAPPAKECGFNTTDWILDVPSGEEQSITVRRFDRQRNRWRSMTLPRHLRYERGRVVPLR</sequence>
<proteinExistence type="predicted"/>
<dbReference type="InterPro" id="IPR015943">
    <property type="entry name" value="WD40/YVTN_repeat-like_dom_sf"/>
</dbReference>
<dbReference type="EMBL" id="JBHSDU010000014">
    <property type="protein sequence ID" value="MFC4312389.1"/>
    <property type="molecule type" value="Genomic_DNA"/>
</dbReference>
<dbReference type="Gene3D" id="2.130.10.10">
    <property type="entry name" value="YVTN repeat-like/Quinoprotein amine dehydrogenase"/>
    <property type="match status" value="1"/>
</dbReference>
<keyword evidence="3" id="KW-1185">Reference proteome</keyword>
<dbReference type="CDD" id="cd15482">
    <property type="entry name" value="Sialidase_non-viral"/>
    <property type="match status" value="1"/>
</dbReference>
<dbReference type="Proteomes" id="UP001595904">
    <property type="component" value="Unassembled WGS sequence"/>
</dbReference>
<name>A0ABV8T133_9GAMM</name>
<feature type="chain" id="PRO_5045652758" evidence="1">
    <location>
        <begin position="27"/>
        <end position="286"/>
    </location>
</feature>
<reference evidence="3" key="1">
    <citation type="journal article" date="2019" name="Int. J. Syst. Evol. Microbiol.">
        <title>The Global Catalogue of Microorganisms (GCM) 10K type strain sequencing project: providing services to taxonomists for standard genome sequencing and annotation.</title>
        <authorList>
            <consortium name="The Broad Institute Genomics Platform"/>
            <consortium name="The Broad Institute Genome Sequencing Center for Infectious Disease"/>
            <person name="Wu L."/>
            <person name="Ma J."/>
        </authorList>
    </citation>
    <scope>NUCLEOTIDE SEQUENCE [LARGE SCALE GENOMIC DNA]</scope>
    <source>
        <strain evidence="3">CGMCC 1.10759</strain>
    </source>
</reference>
<dbReference type="SUPFAM" id="SSF110296">
    <property type="entry name" value="Oligoxyloglucan reducing end-specific cellobiohydrolase"/>
    <property type="match status" value="1"/>
</dbReference>